<proteinExistence type="predicted"/>
<dbReference type="Pfam" id="PF01968">
    <property type="entry name" value="Hydantoinase_A"/>
    <property type="match status" value="1"/>
</dbReference>
<dbReference type="EMBL" id="MCIB01000037">
    <property type="protein sequence ID" value="RKD29512.1"/>
    <property type="molecule type" value="Genomic_DNA"/>
</dbReference>
<dbReference type="PANTHER" id="PTHR11365">
    <property type="entry name" value="5-OXOPROLINASE RELATED"/>
    <property type="match status" value="1"/>
</dbReference>
<accession>A0A419SWB4</accession>
<dbReference type="GO" id="GO:0005829">
    <property type="term" value="C:cytosol"/>
    <property type="evidence" value="ECO:0007669"/>
    <property type="project" value="TreeGrafter"/>
</dbReference>
<dbReference type="InterPro" id="IPR045079">
    <property type="entry name" value="Oxoprolinase-like"/>
</dbReference>
<evidence type="ECO:0000259" key="1">
    <source>
        <dbReference type="Pfam" id="PF01968"/>
    </source>
</evidence>
<dbReference type="AlphaFoldDB" id="A0A419SWB4"/>
<feature type="domain" description="Hydantoinase A/oxoprolinase" evidence="1">
    <location>
        <begin position="179"/>
        <end position="460"/>
    </location>
</feature>
<dbReference type="OrthoDB" id="9768323at2"/>
<dbReference type="InterPro" id="IPR002821">
    <property type="entry name" value="Hydantoinase_A"/>
</dbReference>
<dbReference type="Pfam" id="PF05378">
    <property type="entry name" value="Hydant_A_N"/>
    <property type="match status" value="1"/>
</dbReference>
<dbReference type="SUPFAM" id="SSF53067">
    <property type="entry name" value="Actin-like ATPase domain"/>
    <property type="match status" value="1"/>
</dbReference>
<protein>
    <submittedName>
        <fullName evidence="3">Methylhydantoinase</fullName>
    </submittedName>
</protein>
<dbReference type="GO" id="GO:0017168">
    <property type="term" value="F:5-oxoprolinase (ATP-hydrolyzing) activity"/>
    <property type="evidence" value="ECO:0007669"/>
    <property type="project" value="TreeGrafter"/>
</dbReference>
<dbReference type="Proteomes" id="UP000284177">
    <property type="component" value="Unassembled WGS sequence"/>
</dbReference>
<evidence type="ECO:0000313" key="4">
    <source>
        <dbReference type="Proteomes" id="UP000284177"/>
    </source>
</evidence>
<dbReference type="PANTHER" id="PTHR11365:SF2">
    <property type="entry name" value="5-OXOPROLINASE"/>
    <property type="match status" value="1"/>
</dbReference>
<dbReference type="GO" id="GO:0006749">
    <property type="term" value="P:glutathione metabolic process"/>
    <property type="evidence" value="ECO:0007669"/>
    <property type="project" value="TreeGrafter"/>
</dbReference>
<evidence type="ECO:0000259" key="2">
    <source>
        <dbReference type="Pfam" id="PF05378"/>
    </source>
</evidence>
<organism evidence="3 4">
    <name type="scientific">Thermohalobacter berrensis</name>
    <dbReference type="NCBI Taxonomy" id="99594"/>
    <lineage>
        <taxon>Bacteria</taxon>
        <taxon>Bacillati</taxon>
        <taxon>Bacillota</taxon>
        <taxon>Tissierellia</taxon>
        <taxon>Tissierellales</taxon>
        <taxon>Thermohalobacteraceae</taxon>
        <taxon>Thermohalobacter</taxon>
    </lineage>
</organism>
<evidence type="ECO:0000313" key="3">
    <source>
        <dbReference type="EMBL" id="RKD29512.1"/>
    </source>
</evidence>
<keyword evidence="4" id="KW-1185">Reference proteome</keyword>
<comment type="caution">
    <text evidence="3">The sequence shown here is derived from an EMBL/GenBank/DDBJ whole genome shotgun (WGS) entry which is preliminary data.</text>
</comment>
<name>A0A419SWB4_9FIRM</name>
<dbReference type="InterPro" id="IPR043129">
    <property type="entry name" value="ATPase_NBD"/>
</dbReference>
<reference evidence="3 4" key="1">
    <citation type="submission" date="2016-08" db="EMBL/GenBank/DDBJ databases">
        <title>Novel Firmicutes and Novel Genomes.</title>
        <authorList>
            <person name="Poppleton D.I."/>
            <person name="Gribaldo S."/>
        </authorList>
    </citation>
    <scope>NUCLEOTIDE SEQUENCE [LARGE SCALE GENOMIC DNA]</scope>
    <source>
        <strain evidence="3 4">CTT3</strain>
    </source>
</reference>
<sequence length="559" mass="61201">MIIGLDTGGTHVDAVIVEDGKIIDTAKKNTNKDNLFISIWETLEELLKNKNLNSIKKVNLSTTISTNAVIEGKNNPVAMFIESGPGIDPSNFTCGDYTVFLNGYIDHRGREIKPFSSELVHKEAKKIISKGVKAASVVTKFSTRNLSHELAIKNILKDYGFSPITMGHKLSGNLSFPRRIYTAYLNSTVYNSFNNFSIAIKNAFINKGINIPIHILKADGGTLELENASIYPVQTILSGPAASVMGCLAFFNLNSDAILLDIGGTTTDISFLADGVPLLVPNGITISNYPTLIRSIYNVSIGLGGDSAIKVNEKGEIVIGPKRQGPPMALDGLTPTPSDAMIVLGKLNFGNRKKALEAMKIIGDKLNINPEEMAKKIYDKFGEIIKHKVFSLLKEINSKPVYTIHELLYSKKIKPKKIIAIGGPAKAVSHILEEKFRIPCKVPKNYDIANAVGAALAKRTFEINLMADTECKKLSVPEMGIYKNIDNSYSLDKAKKDAIELLIEGTKDFYVDYNPDDIEITEESSFNMVRGFFTSGKNIRVKAQIKPGLIQRIGGINNA</sequence>
<gene>
    <name evidence="3" type="ORF">BET03_05480</name>
</gene>
<feature type="domain" description="Hydantoinase/oxoprolinase N-terminal" evidence="2">
    <location>
        <begin position="3"/>
        <end position="159"/>
    </location>
</feature>
<dbReference type="InterPro" id="IPR008040">
    <property type="entry name" value="Hydant_A_N"/>
</dbReference>
<dbReference type="RefSeq" id="WP_120170459.1">
    <property type="nucleotide sequence ID" value="NZ_MCIB01000037.1"/>
</dbReference>